<dbReference type="AlphaFoldDB" id="A0A833VZ71"/>
<keyword evidence="4" id="KW-1185">Reference proteome</keyword>
<feature type="coiled-coil region" evidence="1">
    <location>
        <begin position="95"/>
        <end position="129"/>
    </location>
</feature>
<dbReference type="EMBL" id="WSZM01000331">
    <property type="protein sequence ID" value="KAF4035074.1"/>
    <property type="molecule type" value="Genomic_DNA"/>
</dbReference>
<evidence type="ECO:0000313" key="3">
    <source>
        <dbReference type="EMBL" id="KAF4134760.1"/>
    </source>
</evidence>
<keyword evidence="1" id="KW-0175">Coiled coil</keyword>
<accession>A0A833VZ71</accession>
<reference evidence="2" key="1">
    <citation type="submission" date="2020-04" db="EMBL/GenBank/DDBJ databases">
        <title>Hybrid Assembly of Korean Phytophthora infestans isolates.</title>
        <authorList>
            <person name="Prokchorchik M."/>
            <person name="Lee Y."/>
            <person name="Seo J."/>
            <person name="Cho J.-H."/>
            <person name="Park Y.-E."/>
            <person name="Jang D.-C."/>
            <person name="Im J.-S."/>
            <person name="Choi J.-G."/>
            <person name="Park H.-J."/>
            <person name="Lee G.-B."/>
            <person name="Lee Y.-G."/>
            <person name="Hong S.-Y."/>
            <person name="Cho K."/>
            <person name="Sohn K.H."/>
        </authorList>
    </citation>
    <scope>NUCLEOTIDE SEQUENCE</scope>
    <source>
        <strain evidence="2">KR_1_A1</strain>
        <strain evidence="3">KR_2_A2</strain>
    </source>
</reference>
<comment type="caution">
    <text evidence="2">The sequence shown here is derived from an EMBL/GenBank/DDBJ whole genome shotgun (WGS) entry which is preliminary data.</text>
</comment>
<name>A0A833VZ71_PHYIN</name>
<evidence type="ECO:0000313" key="2">
    <source>
        <dbReference type="EMBL" id="KAF4035074.1"/>
    </source>
</evidence>
<protein>
    <submittedName>
        <fullName evidence="2">Uncharacterized protein</fullName>
    </submittedName>
</protein>
<sequence length="449" mass="50834">MDGNIGVDDESTWTDLNVFLHECDVPELQTTASATTDLLQDSDQLLAETEALLASYDTKNVFVQQDHAQTSPIKTTKSPEELRRELKNALAAKRRHRYRVKLKNERQTLQEQEKTLSEEFKTLQRAKKKSKTIQASTIASPLWKDIASRQMDGRLVAEEQERRLKNAVASRTKVIQEVNGLMRHQLCSANGPNLDKVTKTSTDVELEPDDVALFEEYLQDMDMVYKQTDEAFGASGVEENPTTSYKVDPIWKQDGDLEYFENLDVSLIPSSFEKTSRAMWQALLHVHSQKDRRHYGSVTDPDDTIAVKCRIPSPTDTGERVDMLIHLVLKRFIETHRMVIVWRALTEGDAEFSGMHSDEYGWCVVRPINAVGHGVATTVVQTFTRFIPMTIATKFSNKAHVDQFAKLVVTSGEEDGSEITRMMASLLIEDKIGKSGCPRGKEENYSCTR</sequence>
<dbReference type="Proteomes" id="UP000704712">
    <property type="component" value="Unassembled WGS sequence"/>
</dbReference>
<gene>
    <name evidence="2" type="ORF">GN244_ATG12843</name>
    <name evidence="3" type="ORF">GN958_ATG16016</name>
</gene>
<dbReference type="CDD" id="cd14686">
    <property type="entry name" value="bZIP"/>
    <property type="match status" value="1"/>
</dbReference>
<dbReference type="Proteomes" id="UP000602510">
    <property type="component" value="Unassembled WGS sequence"/>
</dbReference>
<dbReference type="EMBL" id="JAACNO010002256">
    <property type="protein sequence ID" value="KAF4134760.1"/>
    <property type="molecule type" value="Genomic_DNA"/>
</dbReference>
<organism evidence="2 4">
    <name type="scientific">Phytophthora infestans</name>
    <name type="common">Potato late blight agent</name>
    <name type="synonym">Botrytis infestans</name>
    <dbReference type="NCBI Taxonomy" id="4787"/>
    <lineage>
        <taxon>Eukaryota</taxon>
        <taxon>Sar</taxon>
        <taxon>Stramenopiles</taxon>
        <taxon>Oomycota</taxon>
        <taxon>Peronosporomycetes</taxon>
        <taxon>Peronosporales</taxon>
        <taxon>Peronosporaceae</taxon>
        <taxon>Phytophthora</taxon>
    </lineage>
</organism>
<proteinExistence type="predicted"/>
<evidence type="ECO:0000256" key="1">
    <source>
        <dbReference type="SAM" id="Coils"/>
    </source>
</evidence>
<dbReference type="PANTHER" id="PTHR35796">
    <property type="entry name" value="HYPOTHETICAL CYTOSOLIC PROTEIN"/>
    <property type="match status" value="1"/>
</dbReference>
<evidence type="ECO:0000313" key="4">
    <source>
        <dbReference type="Proteomes" id="UP000602510"/>
    </source>
</evidence>
<dbReference type="PANTHER" id="PTHR35796:SF3">
    <property type="entry name" value="BHLH DOMAIN-CONTAINING PROTEIN"/>
    <property type="match status" value="1"/>
</dbReference>